<dbReference type="OrthoDB" id="9977870at2759"/>
<keyword evidence="11" id="KW-1185">Reference proteome</keyword>
<dbReference type="InterPro" id="IPR002867">
    <property type="entry name" value="IBR_dom"/>
</dbReference>
<evidence type="ECO:0000259" key="9">
    <source>
        <dbReference type="PROSITE" id="PS51873"/>
    </source>
</evidence>
<evidence type="ECO:0000256" key="7">
    <source>
        <dbReference type="ARBA" id="ARBA00022786"/>
    </source>
</evidence>
<evidence type="ECO:0000256" key="5">
    <source>
        <dbReference type="ARBA" id="ARBA00022737"/>
    </source>
</evidence>
<evidence type="ECO:0000313" key="11">
    <source>
        <dbReference type="Proteomes" id="UP001153618"/>
    </source>
</evidence>
<sequence>MEESCVLQVLLDEVNQELNRFETQIHSEHTSPPAYGSEKRELDQQVALQVWKFELERQLVVLSDRQTAEALELEDEADESPLPRISFTKWIAMTIRKLITSLKHILGITKITSWAEPKFRFCACCRASHSRGFEARCSHFYCNDCLLIMVTMFLKGESPPPKCCNQLISGPGMKTAIGSTVDQKLKEKLIEFNDPDKTYCSNERCSRYIVFKRSFLSRLTTRRIYTCVCGFRTCRKCKSSAHSGLCLHPWDAAFEWMKMISRWQDCFNCGRVIERISGCTHMM</sequence>
<keyword evidence="7" id="KW-0833">Ubl conjugation pathway</keyword>
<evidence type="ECO:0000256" key="8">
    <source>
        <dbReference type="ARBA" id="ARBA00022833"/>
    </source>
</evidence>
<dbReference type="EMBL" id="CAJVOS010000008">
    <property type="protein sequence ID" value="CAG7961069.1"/>
    <property type="molecule type" value="Genomic_DNA"/>
</dbReference>
<dbReference type="PROSITE" id="PS00518">
    <property type="entry name" value="ZF_RING_1"/>
    <property type="match status" value="1"/>
</dbReference>
<organism evidence="10 11">
    <name type="scientific">Penicillium olsonii</name>
    <dbReference type="NCBI Taxonomy" id="99116"/>
    <lineage>
        <taxon>Eukaryota</taxon>
        <taxon>Fungi</taxon>
        <taxon>Dikarya</taxon>
        <taxon>Ascomycota</taxon>
        <taxon>Pezizomycotina</taxon>
        <taxon>Eurotiomycetes</taxon>
        <taxon>Eurotiomycetidae</taxon>
        <taxon>Eurotiales</taxon>
        <taxon>Aspergillaceae</taxon>
        <taxon>Penicillium</taxon>
    </lineage>
</organism>
<feature type="domain" description="RING-type" evidence="9">
    <location>
        <begin position="118"/>
        <end position="283"/>
    </location>
</feature>
<dbReference type="AlphaFoldDB" id="A0A9W4MMZ7"/>
<keyword evidence="5" id="KW-0677">Repeat</keyword>
<keyword evidence="3" id="KW-0808">Transferase</keyword>
<dbReference type="GO" id="GO:0016567">
    <property type="term" value="P:protein ubiquitination"/>
    <property type="evidence" value="ECO:0007669"/>
    <property type="project" value="InterPro"/>
</dbReference>
<dbReference type="InterPro" id="IPR044066">
    <property type="entry name" value="TRIAD_supradom"/>
</dbReference>
<dbReference type="Pfam" id="PF01485">
    <property type="entry name" value="IBR"/>
    <property type="match status" value="1"/>
</dbReference>
<protein>
    <recommendedName>
        <fullName evidence="2">RBR-type E3 ubiquitin transferase</fullName>
        <ecNumber evidence="2">2.3.2.31</ecNumber>
    </recommendedName>
</protein>
<dbReference type="GO" id="GO:0061630">
    <property type="term" value="F:ubiquitin protein ligase activity"/>
    <property type="evidence" value="ECO:0007669"/>
    <property type="project" value="UniProtKB-EC"/>
</dbReference>
<gene>
    <name evidence="10" type="ORF">POLS_LOCUS753</name>
</gene>
<dbReference type="PANTHER" id="PTHR11685">
    <property type="entry name" value="RBR FAMILY RING FINGER AND IBR DOMAIN-CONTAINING"/>
    <property type="match status" value="1"/>
</dbReference>
<keyword evidence="4" id="KW-0479">Metal-binding</keyword>
<evidence type="ECO:0000256" key="4">
    <source>
        <dbReference type="ARBA" id="ARBA00022723"/>
    </source>
</evidence>
<reference evidence="10" key="1">
    <citation type="submission" date="2021-07" db="EMBL/GenBank/DDBJ databases">
        <authorList>
            <person name="Branca A.L. A."/>
        </authorList>
    </citation>
    <scope>NUCLEOTIDE SEQUENCE</scope>
</reference>
<name>A0A9W4MMZ7_PENOL</name>
<dbReference type="InterPro" id="IPR031127">
    <property type="entry name" value="E3_UB_ligase_RBR"/>
</dbReference>
<dbReference type="PROSITE" id="PS51873">
    <property type="entry name" value="TRIAD"/>
    <property type="match status" value="1"/>
</dbReference>
<dbReference type="CDD" id="cd20335">
    <property type="entry name" value="BRcat_RBR"/>
    <property type="match status" value="1"/>
</dbReference>
<comment type="caution">
    <text evidence="10">The sequence shown here is derived from an EMBL/GenBank/DDBJ whole genome shotgun (WGS) entry which is preliminary data.</text>
</comment>
<dbReference type="EC" id="2.3.2.31" evidence="2"/>
<dbReference type="InterPro" id="IPR017907">
    <property type="entry name" value="Znf_RING_CS"/>
</dbReference>
<accession>A0A9W4MMZ7</accession>
<dbReference type="Proteomes" id="UP001153618">
    <property type="component" value="Unassembled WGS sequence"/>
</dbReference>
<keyword evidence="6" id="KW-0863">Zinc-finger</keyword>
<evidence type="ECO:0000313" key="10">
    <source>
        <dbReference type="EMBL" id="CAG7961069.1"/>
    </source>
</evidence>
<evidence type="ECO:0000256" key="2">
    <source>
        <dbReference type="ARBA" id="ARBA00012251"/>
    </source>
</evidence>
<dbReference type="GO" id="GO:0008270">
    <property type="term" value="F:zinc ion binding"/>
    <property type="evidence" value="ECO:0007669"/>
    <property type="project" value="UniProtKB-KW"/>
</dbReference>
<dbReference type="SMART" id="SM00647">
    <property type="entry name" value="IBR"/>
    <property type="match status" value="1"/>
</dbReference>
<comment type="catalytic activity">
    <reaction evidence="1">
        <text>[E2 ubiquitin-conjugating enzyme]-S-ubiquitinyl-L-cysteine + [acceptor protein]-L-lysine = [E2 ubiquitin-conjugating enzyme]-L-cysteine + [acceptor protein]-N(6)-ubiquitinyl-L-lysine.</text>
        <dbReference type="EC" id="2.3.2.31"/>
    </reaction>
</comment>
<evidence type="ECO:0000256" key="3">
    <source>
        <dbReference type="ARBA" id="ARBA00022679"/>
    </source>
</evidence>
<proteinExistence type="predicted"/>
<evidence type="ECO:0000256" key="1">
    <source>
        <dbReference type="ARBA" id="ARBA00001798"/>
    </source>
</evidence>
<keyword evidence="8" id="KW-0862">Zinc</keyword>
<evidence type="ECO:0000256" key="6">
    <source>
        <dbReference type="ARBA" id="ARBA00022771"/>
    </source>
</evidence>